<evidence type="ECO:0000313" key="8">
    <source>
        <dbReference type="Proteomes" id="UP000246894"/>
    </source>
</evidence>
<dbReference type="InterPro" id="IPR023753">
    <property type="entry name" value="FAD/NAD-binding_dom"/>
</dbReference>
<dbReference type="PANTHER" id="PTHR43557">
    <property type="entry name" value="APOPTOSIS-INDUCING FACTOR 1"/>
    <property type="match status" value="1"/>
</dbReference>
<protein>
    <submittedName>
        <fullName evidence="7">Rhodocoxin reductase</fullName>
        <ecNumber evidence="7">1.18.1.-</ecNumber>
    </submittedName>
</protein>
<evidence type="ECO:0000256" key="3">
    <source>
        <dbReference type="ARBA" id="ARBA00022827"/>
    </source>
</evidence>
<dbReference type="InterPro" id="IPR028202">
    <property type="entry name" value="Reductase_C"/>
</dbReference>
<proteinExistence type="predicted"/>
<dbReference type="Proteomes" id="UP000246894">
    <property type="component" value="Chromosome"/>
</dbReference>
<dbReference type="AlphaFoldDB" id="A0A2Z3RZV1"/>
<dbReference type="GO" id="GO:0005737">
    <property type="term" value="C:cytoplasm"/>
    <property type="evidence" value="ECO:0007669"/>
    <property type="project" value="TreeGrafter"/>
</dbReference>
<keyword evidence="8" id="KW-1185">Reference proteome</keyword>
<comment type="cofactor">
    <cofactor evidence="1">
        <name>FAD</name>
        <dbReference type="ChEBI" id="CHEBI:57692"/>
    </cofactor>
</comment>
<organism evidence="7 8">
    <name type="scientific">Aurantimicrobium photophilum</name>
    <dbReference type="NCBI Taxonomy" id="1987356"/>
    <lineage>
        <taxon>Bacteria</taxon>
        <taxon>Bacillati</taxon>
        <taxon>Actinomycetota</taxon>
        <taxon>Actinomycetes</taxon>
        <taxon>Micrococcales</taxon>
        <taxon>Microbacteriaceae</taxon>
        <taxon>Aurantimicrobium</taxon>
    </lineage>
</organism>
<dbReference type="InterPro" id="IPR050446">
    <property type="entry name" value="FAD-oxidoreductase/Apoptosis"/>
</dbReference>
<evidence type="ECO:0000256" key="1">
    <source>
        <dbReference type="ARBA" id="ARBA00001974"/>
    </source>
</evidence>
<dbReference type="KEGG" id="aum:AURMO_01495"/>
<evidence type="ECO:0000256" key="4">
    <source>
        <dbReference type="ARBA" id="ARBA00023002"/>
    </source>
</evidence>
<dbReference type="Pfam" id="PF14759">
    <property type="entry name" value="Reductase_C"/>
    <property type="match status" value="1"/>
</dbReference>
<feature type="domain" description="FAD/NAD(P)-binding" evidence="5">
    <location>
        <begin position="5"/>
        <end position="299"/>
    </location>
</feature>
<dbReference type="Pfam" id="PF07992">
    <property type="entry name" value="Pyr_redox_2"/>
    <property type="match status" value="1"/>
</dbReference>
<evidence type="ECO:0000256" key="2">
    <source>
        <dbReference type="ARBA" id="ARBA00022630"/>
    </source>
</evidence>
<dbReference type="InterPro" id="IPR016156">
    <property type="entry name" value="FAD/NAD-linked_Rdtase_dimer_sf"/>
</dbReference>
<accession>A0A2Z3RZV1</accession>
<dbReference type="SUPFAM" id="SSF51905">
    <property type="entry name" value="FAD/NAD(P)-binding domain"/>
    <property type="match status" value="2"/>
</dbReference>
<dbReference type="PRINTS" id="PR00411">
    <property type="entry name" value="PNDRDTASEI"/>
</dbReference>
<keyword evidence="2" id="KW-0285">Flavoprotein</keyword>
<sequence>MTRPVLIIGASMGGLRVAESLRRSGYAGPLVAIGEETHPPYNRPPLSKEVLAADVNHEAVAFPLGDAVSDVEWILGRKVDRVDLENQIVTDDLGVEHSYEALIIATGLRPRRVDLPGMPKKGTHVIRSLDDAIALRSEISEGTRVVVYGAGFIGCEVAATAKKLGAHVTVIGKGPVPLLRPLGLELAKDIQARQEAQGVNFFMGSTITKVTGGDRVESVLLDSGVELYTQVLIEAIGSEPNLELLHDNDVDLDGGVGADTNLRVLKKDGTPWENVYVVGDVARFPIPQFCDYSRRVEHWNIPTEMARKVGKEVALQLSSDADAFAEELAKPFAPIPSFWSDQFDVSLLAYGLIDQADDIQLLEGEAGGDCIYGYYKRGDLVGVCGVGMRSKVMGYRSQVGLTRP</sequence>
<keyword evidence="4 7" id="KW-0560">Oxidoreductase</keyword>
<dbReference type="OrthoDB" id="1145at2"/>
<gene>
    <name evidence="7" type="ORF">AURMO_01495</name>
</gene>
<evidence type="ECO:0000259" key="6">
    <source>
        <dbReference type="Pfam" id="PF14759"/>
    </source>
</evidence>
<dbReference type="PRINTS" id="PR00368">
    <property type="entry name" value="FADPNR"/>
</dbReference>
<name>A0A2Z3RZV1_9MICO</name>
<dbReference type="InterPro" id="IPR036188">
    <property type="entry name" value="FAD/NAD-bd_sf"/>
</dbReference>
<dbReference type="RefSeq" id="WP_110234532.1">
    <property type="nucleotide sequence ID" value="NZ_CP023994.1"/>
</dbReference>
<dbReference type="EMBL" id="CP023994">
    <property type="protein sequence ID" value="AWR22081.1"/>
    <property type="molecule type" value="Genomic_DNA"/>
</dbReference>
<dbReference type="Gene3D" id="3.30.390.30">
    <property type="match status" value="1"/>
</dbReference>
<evidence type="ECO:0000313" key="7">
    <source>
        <dbReference type="EMBL" id="AWR22081.1"/>
    </source>
</evidence>
<evidence type="ECO:0000259" key="5">
    <source>
        <dbReference type="Pfam" id="PF07992"/>
    </source>
</evidence>
<dbReference type="Gene3D" id="3.50.50.60">
    <property type="entry name" value="FAD/NAD(P)-binding domain"/>
    <property type="match status" value="2"/>
</dbReference>
<dbReference type="PANTHER" id="PTHR43557:SF2">
    <property type="entry name" value="RIESKE DOMAIN-CONTAINING PROTEIN-RELATED"/>
    <property type="match status" value="1"/>
</dbReference>
<keyword evidence="3" id="KW-0274">FAD</keyword>
<feature type="domain" description="Reductase C-terminal" evidence="6">
    <location>
        <begin position="338"/>
        <end position="397"/>
    </location>
</feature>
<dbReference type="GO" id="GO:0016651">
    <property type="term" value="F:oxidoreductase activity, acting on NAD(P)H"/>
    <property type="evidence" value="ECO:0007669"/>
    <property type="project" value="TreeGrafter"/>
</dbReference>
<dbReference type="SUPFAM" id="SSF55424">
    <property type="entry name" value="FAD/NAD-linked reductases, dimerisation (C-terminal) domain"/>
    <property type="match status" value="1"/>
</dbReference>
<reference evidence="7 8" key="1">
    <citation type="submission" date="2017-10" db="EMBL/GenBank/DDBJ databases">
        <title>Genome of an Actinobacterium that displays light-enhanced growth.</title>
        <authorList>
            <person name="Maresca J.A."/>
            <person name="Hempel P."/>
            <person name="Shevchenko O."/>
            <person name="Miller K.J."/>
            <person name="Hahn M.W."/>
        </authorList>
    </citation>
    <scope>NUCLEOTIDE SEQUENCE [LARGE SCALE GENOMIC DNA]</scope>
    <source>
        <strain evidence="7 8">MWH-Mo1</strain>
    </source>
</reference>
<dbReference type="EC" id="1.18.1.-" evidence="7"/>